<accession>A0A399E411</accession>
<dbReference type="RefSeq" id="WP_119361492.1">
    <property type="nucleotide sequence ID" value="NZ_JBHSXZ010000034.1"/>
</dbReference>
<name>A0A399E411_9DEIN</name>
<protein>
    <submittedName>
        <fullName evidence="3">Biphenyl dioxygenase subunit beta</fullName>
        <ecNumber evidence="3">1.14.12.18</ecNumber>
    </submittedName>
</protein>
<dbReference type="Proteomes" id="UP000266089">
    <property type="component" value="Unassembled WGS sequence"/>
</dbReference>
<sequence length="170" mass="19706">MDRTQALLNTLYKEAELLDEGLYREWLGLLSEDICYRVPVRVTKERGPEGGVSGVMEGMYHLDEDYTSLEMRVARLETGFAWAEDPPSRLRHFVTNVRIGDPQPTERGEESAVRSNLLVFRSRWDRPDYTLLAAERRDVWRYGPAGWRLARRTVVLDSATLPTHNLAFFF</sequence>
<dbReference type="InterPro" id="IPR032710">
    <property type="entry name" value="NTF2-like_dom_sf"/>
</dbReference>
<keyword evidence="3" id="KW-0223">Dioxygenase</keyword>
<dbReference type="EC" id="1.14.12.18" evidence="3"/>
<proteinExistence type="inferred from homology"/>
<dbReference type="PANTHER" id="PTHR41534">
    <property type="entry name" value="BLR3401 PROTEIN"/>
    <property type="match status" value="1"/>
</dbReference>
<dbReference type="EMBL" id="QWKX01000012">
    <property type="protein sequence ID" value="RIH78678.1"/>
    <property type="molecule type" value="Genomic_DNA"/>
</dbReference>
<dbReference type="OrthoDB" id="7446267at2"/>
<evidence type="ECO:0000313" key="3">
    <source>
        <dbReference type="EMBL" id="RIH78678.1"/>
    </source>
</evidence>
<evidence type="ECO:0000256" key="1">
    <source>
        <dbReference type="ARBA" id="ARBA00009570"/>
    </source>
</evidence>
<dbReference type="AlphaFoldDB" id="A0A399E411"/>
<dbReference type="Pfam" id="PF00866">
    <property type="entry name" value="Ring_hydroxyl_B"/>
    <property type="match status" value="1"/>
</dbReference>
<dbReference type="NCBIfam" id="NF007479">
    <property type="entry name" value="PRK10069.1"/>
    <property type="match status" value="1"/>
</dbReference>
<dbReference type="Gene3D" id="3.10.450.50">
    <property type="match status" value="1"/>
</dbReference>
<comment type="caution">
    <text evidence="3">The sequence shown here is derived from an EMBL/GenBank/DDBJ whole genome shotgun (WGS) entry which is preliminary data.</text>
</comment>
<dbReference type="InterPro" id="IPR000391">
    <property type="entry name" value="Rng_hydr_dOase-bsu"/>
</dbReference>
<dbReference type="SUPFAM" id="SSF54427">
    <property type="entry name" value="NTF2-like"/>
    <property type="match status" value="1"/>
</dbReference>
<dbReference type="CDD" id="cd00667">
    <property type="entry name" value="ring_hydroxylating_dioxygenases_beta"/>
    <property type="match status" value="1"/>
</dbReference>
<comment type="similarity">
    <text evidence="1">Belongs to the bacterial ring-hydroxylating dioxygenase beta subunit family.</text>
</comment>
<evidence type="ECO:0000256" key="2">
    <source>
        <dbReference type="ARBA" id="ARBA00023002"/>
    </source>
</evidence>
<dbReference type="GO" id="GO:0019380">
    <property type="term" value="P:3-phenylpropionate catabolic process"/>
    <property type="evidence" value="ECO:0007669"/>
    <property type="project" value="TreeGrafter"/>
</dbReference>
<dbReference type="PANTHER" id="PTHR41534:SF2">
    <property type="entry name" value="3-PHENYLPROPIONATE_CINNAMIC ACID DIOXYGENASE SUBUNIT BETA"/>
    <property type="match status" value="1"/>
</dbReference>
<organism evidence="3 4">
    <name type="scientific">Meiothermus taiwanensis</name>
    <dbReference type="NCBI Taxonomy" id="172827"/>
    <lineage>
        <taxon>Bacteria</taxon>
        <taxon>Thermotogati</taxon>
        <taxon>Deinococcota</taxon>
        <taxon>Deinococci</taxon>
        <taxon>Thermales</taxon>
        <taxon>Thermaceae</taxon>
        <taxon>Meiothermus</taxon>
    </lineage>
</organism>
<gene>
    <name evidence="3" type="primary">bphE</name>
    <name evidence="3" type="ORF">Mcate_00697</name>
</gene>
<dbReference type="GO" id="GO:0018687">
    <property type="term" value="F:biphenyl 2,3-dioxygenase activity"/>
    <property type="evidence" value="ECO:0007669"/>
    <property type="project" value="UniProtKB-EC"/>
</dbReference>
<keyword evidence="2 3" id="KW-0560">Oxidoreductase</keyword>
<evidence type="ECO:0000313" key="4">
    <source>
        <dbReference type="Proteomes" id="UP000266089"/>
    </source>
</evidence>
<reference evidence="3 4" key="1">
    <citation type="submission" date="2018-08" db="EMBL/GenBank/DDBJ databases">
        <title>Meiothermus cateniformans JCM 15151 genome sequencing project.</title>
        <authorList>
            <person name="Da Costa M.S."/>
            <person name="Albuquerque L."/>
            <person name="Raposo P."/>
            <person name="Froufe H.J.C."/>
            <person name="Barroso C.S."/>
            <person name="Egas C."/>
        </authorList>
    </citation>
    <scope>NUCLEOTIDE SEQUENCE [LARGE SCALE GENOMIC DNA]</scope>
    <source>
        <strain evidence="3 4">JCM 15151</strain>
    </source>
</reference>